<accession>A0A817P073</accession>
<dbReference type="Proteomes" id="UP000663862">
    <property type="component" value="Unassembled WGS sequence"/>
</dbReference>
<dbReference type="InterPro" id="IPR028939">
    <property type="entry name" value="P5C_Rdtase_cat_N"/>
</dbReference>
<dbReference type="EMBL" id="CAJOBO010002347">
    <property type="protein sequence ID" value="CAF4446036.1"/>
    <property type="molecule type" value="Genomic_DNA"/>
</dbReference>
<dbReference type="InterPro" id="IPR015814">
    <property type="entry name" value="Pgluconate_DH_NAD-bd_C"/>
</dbReference>
<dbReference type="Proteomes" id="UP000663869">
    <property type="component" value="Unassembled WGS sequence"/>
</dbReference>
<dbReference type="Gene3D" id="3.40.50.720">
    <property type="entry name" value="NAD(P)-binding Rossmann-like Domain"/>
    <property type="match status" value="1"/>
</dbReference>
<organism evidence="4 12">
    <name type="scientific">Rotaria socialis</name>
    <dbReference type="NCBI Taxonomy" id="392032"/>
    <lineage>
        <taxon>Eukaryota</taxon>
        <taxon>Metazoa</taxon>
        <taxon>Spiralia</taxon>
        <taxon>Gnathifera</taxon>
        <taxon>Rotifera</taxon>
        <taxon>Eurotatoria</taxon>
        <taxon>Bdelloidea</taxon>
        <taxon>Philodinida</taxon>
        <taxon>Philodinidae</taxon>
        <taxon>Rotaria</taxon>
    </lineage>
</organism>
<proteinExistence type="inferred from homology"/>
<evidence type="ECO:0000313" key="7">
    <source>
        <dbReference type="EMBL" id="CAF3366170.1"/>
    </source>
</evidence>
<keyword evidence="13" id="KW-1185">Reference proteome</keyword>
<name>A0A817P073_9BILA</name>
<feature type="domain" description="Pyrroline-5-carboxylate reductase catalytic N-terminal" evidence="2">
    <location>
        <begin position="9"/>
        <end position="88"/>
    </location>
</feature>
<dbReference type="OrthoDB" id="9988102at2759"/>
<dbReference type="PANTHER" id="PTHR43580">
    <property type="entry name" value="OXIDOREDUCTASE GLYR1-RELATED"/>
    <property type="match status" value="1"/>
</dbReference>
<evidence type="ECO:0000313" key="4">
    <source>
        <dbReference type="EMBL" id="CAF3138050.1"/>
    </source>
</evidence>
<dbReference type="Proteomes" id="UP000663873">
    <property type="component" value="Unassembled WGS sequence"/>
</dbReference>
<evidence type="ECO:0000313" key="8">
    <source>
        <dbReference type="EMBL" id="CAF4446036.1"/>
    </source>
</evidence>
<dbReference type="EMBL" id="CAJOBR010002777">
    <property type="protein sequence ID" value="CAF4703675.1"/>
    <property type="molecule type" value="Genomic_DNA"/>
</dbReference>
<gene>
    <name evidence="7" type="ORF">FME351_LOCUS5886</name>
    <name evidence="6" type="ORF">GRG538_LOCUS6358</name>
    <name evidence="8" type="ORF">HFQ381_LOCUS23505</name>
    <name evidence="5" type="ORF">LUA448_LOCUS643</name>
    <name evidence="11" type="ORF">QYT958_LOCUS17933</name>
    <name evidence="4" type="ORF">TIS948_LOCUS8987</name>
    <name evidence="9" type="ORF">TSG867_LOCUS19950</name>
    <name evidence="10" type="ORF">UJA718_LOCUS28986</name>
</gene>
<protein>
    <recommendedName>
        <fullName evidence="14">6-phosphogluconate dehydrogenase</fullName>
    </recommendedName>
</protein>
<comment type="similarity">
    <text evidence="1">Belongs to the HIBADH-related family. NP60 subfamily.</text>
</comment>
<dbReference type="EMBL" id="CAJNXB010001136">
    <property type="protein sequence ID" value="CAF3138050.1"/>
    <property type="molecule type" value="Genomic_DNA"/>
</dbReference>
<evidence type="ECO:0008006" key="14">
    <source>
        <dbReference type="Google" id="ProtNLM"/>
    </source>
</evidence>
<dbReference type="Gene3D" id="1.10.1040.10">
    <property type="entry name" value="N-(1-d-carboxylethyl)-l-norvaline Dehydrogenase, domain 2"/>
    <property type="match status" value="1"/>
</dbReference>
<evidence type="ECO:0000313" key="12">
    <source>
        <dbReference type="Proteomes" id="UP000663825"/>
    </source>
</evidence>
<dbReference type="Proteomes" id="UP000663872">
    <property type="component" value="Unassembled WGS sequence"/>
</dbReference>
<reference evidence="4" key="1">
    <citation type="submission" date="2021-02" db="EMBL/GenBank/DDBJ databases">
        <authorList>
            <person name="Nowell W R."/>
        </authorList>
    </citation>
    <scope>NUCLEOTIDE SEQUENCE</scope>
</reference>
<evidence type="ECO:0000259" key="3">
    <source>
        <dbReference type="Pfam" id="PF09130"/>
    </source>
</evidence>
<evidence type="ECO:0000313" key="6">
    <source>
        <dbReference type="EMBL" id="CAF3360271.1"/>
    </source>
</evidence>
<feature type="domain" description="Phosphogluconate dehydrogenase NAD-binding putative C-terminal" evidence="3">
    <location>
        <begin position="200"/>
        <end position="269"/>
    </location>
</feature>
<evidence type="ECO:0000313" key="10">
    <source>
        <dbReference type="EMBL" id="CAF4544854.1"/>
    </source>
</evidence>
<dbReference type="Proteomes" id="UP000663848">
    <property type="component" value="Unassembled WGS sequence"/>
</dbReference>
<dbReference type="EMBL" id="CAJNYT010000651">
    <property type="protein sequence ID" value="CAF3360271.1"/>
    <property type="molecule type" value="Genomic_DNA"/>
</dbReference>
<dbReference type="Pfam" id="PF09130">
    <property type="entry name" value="DUF1932"/>
    <property type="match status" value="1"/>
</dbReference>
<dbReference type="Proteomes" id="UP000663825">
    <property type="component" value="Unassembled WGS sequence"/>
</dbReference>
<evidence type="ECO:0000313" key="9">
    <source>
        <dbReference type="EMBL" id="CAF4486323.1"/>
    </source>
</evidence>
<dbReference type="PANTHER" id="PTHR43580:SF2">
    <property type="entry name" value="CYTOKINE-LIKE NUCLEAR FACTOR N-PAC"/>
    <property type="match status" value="1"/>
</dbReference>
<dbReference type="Proteomes" id="UP000663833">
    <property type="component" value="Unassembled WGS sequence"/>
</dbReference>
<dbReference type="Proteomes" id="UP000663851">
    <property type="component" value="Unassembled WGS sequence"/>
</dbReference>
<evidence type="ECO:0000313" key="11">
    <source>
        <dbReference type="EMBL" id="CAF4703675.1"/>
    </source>
</evidence>
<dbReference type="InterPro" id="IPR036291">
    <property type="entry name" value="NAD(P)-bd_dom_sf"/>
</dbReference>
<dbReference type="AlphaFoldDB" id="A0A817P073"/>
<dbReference type="InterPro" id="IPR051265">
    <property type="entry name" value="HIBADH-related_NP60_sf"/>
</dbReference>
<evidence type="ECO:0000259" key="2">
    <source>
        <dbReference type="Pfam" id="PF03807"/>
    </source>
</evidence>
<comment type="caution">
    <text evidence="4">The sequence shown here is derived from an EMBL/GenBank/DDBJ whole genome shotgun (WGS) entry which is preliminary data.</text>
</comment>
<dbReference type="SUPFAM" id="SSF48179">
    <property type="entry name" value="6-phosphogluconate dehydrogenase C-terminal domain-like"/>
    <property type="match status" value="1"/>
</dbReference>
<dbReference type="EMBL" id="CAJOBP010009007">
    <property type="protein sequence ID" value="CAF4544854.1"/>
    <property type="molecule type" value="Genomic_DNA"/>
</dbReference>
<sequence>MAMTTIVTTIAIISPGDMGHAIGRVILSNNPQTKRVITNLNGRSERTKALSYSAGIIDTGSDEELLRQADIILSIVSPSEAAAVAHRFSRHMSLNRGSTIYVDMNAIAPQTTCSIASNFSEDCFVDGSIVGLPPRANEYSPTIYLSGKHAQKVALAIGDTSMLDIRVLGDEIGQASGLKMCYGTMTKGITAIALHACVAARSLKLDGAFLDELKRSMPHGFEMANRLIPDMAPKASRWVAEMEEIAKTNEEIGLTAELFQAVANTYRFVAEKTPLGNEIIEDRKRGTTLSDALDIMAECLDQKKQKLND</sequence>
<dbReference type="SUPFAM" id="SSF51735">
    <property type="entry name" value="NAD(P)-binding Rossmann-fold domains"/>
    <property type="match status" value="1"/>
</dbReference>
<dbReference type="InterPro" id="IPR013328">
    <property type="entry name" value="6PGD_dom2"/>
</dbReference>
<dbReference type="EMBL" id="CAJNYD010000013">
    <property type="protein sequence ID" value="CAF3175287.1"/>
    <property type="molecule type" value="Genomic_DNA"/>
</dbReference>
<dbReference type="EMBL" id="CAJNYU010000500">
    <property type="protein sequence ID" value="CAF3366170.1"/>
    <property type="molecule type" value="Genomic_DNA"/>
</dbReference>
<evidence type="ECO:0000256" key="1">
    <source>
        <dbReference type="ARBA" id="ARBA00007598"/>
    </source>
</evidence>
<dbReference type="EMBL" id="CAJOBQ010001426">
    <property type="protein sequence ID" value="CAF4486323.1"/>
    <property type="molecule type" value="Genomic_DNA"/>
</dbReference>
<dbReference type="InterPro" id="IPR008927">
    <property type="entry name" value="6-PGluconate_DH-like_C_sf"/>
</dbReference>
<evidence type="ECO:0000313" key="13">
    <source>
        <dbReference type="Proteomes" id="UP000663873"/>
    </source>
</evidence>
<evidence type="ECO:0000313" key="5">
    <source>
        <dbReference type="EMBL" id="CAF3175287.1"/>
    </source>
</evidence>
<dbReference type="Pfam" id="PF03807">
    <property type="entry name" value="F420_oxidored"/>
    <property type="match status" value="1"/>
</dbReference>